<dbReference type="GeneID" id="104723386"/>
<gene>
    <name evidence="11" type="primary">LOC104723386</name>
</gene>
<evidence type="ECO:0000256" key="8">
    <source>
        <dbReference type="ARBA" id="ARBA00023136"/>
    </source>
</evidence>
<comment type="subcellular location">
    <subcellularLocation>
        <location evidence="1">Endomembrane system</location>
        <topology evidence="1">Multi-pass membrane protein</topology>
    </subcellularLocation>
</comment>
<feature type="transmembrane region" description="Helical" evidence="9">
    <location>
        <begin position="107"/>
        <end position="129"/>
    </location>
</feature>
<feature type="transmembrane region" description="Helical" evidence="9">
    <location>
        <begin position="6"/>
        <end position="28"/>
    </location>
</feature>
<evidence type="ECO:0000256" key="5">
    <source>
        <dbReference type="ARBA" id="ARBA00022692"/>
    </source>
</evidence>
<accession>A0ABM1QXJ2</accession>
<dbReference type="Gene3D" id="1.20.1280.290">
    <property type="match status" value="1"/>
</dbReference>
<reference evidence="11" key="2">
    <citation type="submission" date="2025-08" db="UniProtKB">
        <authorList>
            <consortium name="RefSeq"/>
        </authorList>
    </citation>
    <scope>IDENTIFICATION</scope>
    <source>
        <tissue evidence="11">Leaf</tissue>
    </source>
</reference>
<dbReference type="InterPro" id="IPR004316">
    <property type="entry name" value="SWEET_rpt"/>
</dbReference>
<comment type="similarity">
    <text evidence="2">Belongs to the SWEET sugar transporter family.</text>
</comment>
<keyword evidence="5 9" id="KW-0812">Transmembrane</keyword>
<dbReference type="PANTHER" id="PTHR10791:SF236">
    <property type="entry name" value="BIDIRECTIONAL SUGAR TRANSPORTER SWEET8"/>
    <property type="match status" value="1"/>
</dbReference>
<dbReference type="PANTHER" id="PTHR10791">
    <property type="entry name" value="RAG1-ACTIVATING PROTEIN 1"/>
    <property type="match status" value="1"/>
</dbReference>
<evidence type="ECO:0000256" key="3">
    <source>
        <dbReference type="ARBA" id="ARBA00022448"/>
    </source>
</evidence>
<dbReference type="Pfam" id="PF03083">
    <property type="entry name" value="MtN3_slv"/>
    <property type="match status" value="2"/>
</dbReference>
<keyword evidence="10" id="KW-1185">Reference proteome</keyword>
<keyword evidence="8 9" id="KW-0472">Membrane</keyword>
<evidence type="ECO:0000256" key="7">
    <source>
        <dbReference type="ARBA" id="ARBA00022989"/>
    </source>
</evidence>
<keyword evidence="7 9" id="KW-1133">Transmembrane helix</keyword>
<keyword evidence="6" id="KW-0677">Repeat</keyword>
<evidence type="ECO:0000313" key="11">
    <source>
        <dbReference type="RefSeq" id="XP_019091480.1"/>
    </source>
</evidence>
<feature type="transmembrane region" description="Helical" evidence="9">
    <location>
        <begin position="49"/>
        <end position="67"/>
    </location>
</feature>
<evidence type="ECO:0000256" key="4">
    <source>
        <dbReference type="ARBA" id="ARBA00022597"/>
    </source>
</evidence>
<protein>
    <submittedName>
        <fullName evidence="11">Bidirectional sugar transporter SWEET8-like</fullName>
    </submittedName>
</protein>
<feature type="transmembrane region" description="Helical" evidence="9">
    <location>
        <begin position="167"/>
        <end position="188"/>
    </location>
</feature>
<name>A0ABM1QXJ2_CAMSA</name>
<keyword evidence="3" id="KW-0813">Transport</keyword>
<proteinExistence type="inferred from homology"/>
<feature type="transmembrane region" description="Helical" evidence="9">
    <location>
        <begin position="135"/>
        <end position="155"/>
    </location>
</feature>
<evidence type="ECO:0000313" key="10">
    <source>
        <dbReference type="Proteomes" id="UP000694864"/>
    </source>
</evidence>
<dbReference type="RefSeq" id="XP_019091480.1">
    <property type="nucleotide sequence ID" value="XM_019235935.1"/>
</dbReference>
<sequence>MMINAKDIRVIIGVIGNVLSTVVSLSYVPRFIQIYKKKSVEGYKVNRQLLMLAKCSLWVLYGIPFVHNDSNSILVSTSNGVGFVIEVIYVVVFWINCNDESRKGHDLISLIFVITFVSTVYSITILAFWSSPYKHILVGVVCDAFNIWLYLHLSLNKMEKNKNFTYMPFWLSLVSFINAGIWSAYALIYKIDIYVLSEAFHKPCS</sequence>
<dbReference type="Proteomes" id="UP000694864">
    <property type="component" value="Chromosome 1"/>
</dbReference>
<evidence type="ECO:0000256" key="6">
    <source>
        <dbReference type="ARBA" id="ARBA00022737"/>
    </source>
</evidence>
<evidence type="ECO:0000256" key="2">
    <source>
        <dbReference type="ARBA" id="ARBA00007809"/>
    </source>
</evidence>
<reference evidence="10" key="1">
    <citation type="journal article" date="2014" name="Nat. Commun.">
        <title>The emerging biofuel crop Camelina sativa retains a highly undifferentiated hexaploid genome structure.</title>
        <authorList>
            <person name="Kagale S."/>
            <person name="Koh C."/>
            <person name="Nixon J."/>
            <person name="Bollina V."/>
            <person name="Clarke W.E."/>
            <person name="Tuteja R."/>
            <person name="Spillane C."/>
            <person name="Robinson S.J."/>
            <person name="Links M.G."/>
            <person name="Clarke C."/>
            <person name="Higgins E.E."/>
            <person name="Huebert T."/>
            <person name="Sharpe A.G."/>
            <person name="Parkin I.A."/>
        </authorList>
    </citation>
    <scope>NUCLEOTIDE SEQUENCE [LARGE SCALE GENOMIC DNA]</scope>
    <source>
        <strain evidence="10">cv. DH55</strain>
    </source>
</reference>
<organism evidence="10 11">
    <name type="scientific">Camelina sativa</name>
    <name type="common">False flax</name>
    <name type="synonym">Myagrum sativum</name>
    <dbReference type="NCBI Taxonomy" id="90675"/>
    <lineage>
        <taxon>Eukaryota</taxon>
        <taxon>Viridiplantae</taxon>
        <taxon>Streptophyta</taxon>
        <taxon>Embryophyta</taxon>
        <taxon>Tracheophyta</taxon>
        <taxon>Spermatophyta</taxon>
        <taxon>Magnoliopsida</taxon>
        <taxon>eudicotyledons</taxon>
        <taxon>Gunneridae</taxon>
        <taxon>Pentapetalae</taxon>
        <taxon>rosids</taxon>
        <taxon>malvids</taxon>
        <taxon>Brassicales</taxon>
        <taxon>Brassicaceae</taxon>
        <taxon>Camelineae</taxon>
        <taxon>Camelina</taxon>
    </lineage>
</organism>
<evidence type="ECO:0000256" key="9">
    <source>
        <dbReference type="SAM" id="Phobius"/>
    </source>
</evidence>
<feature type="transmembrane region" description="Helical" evidence="9">
    <location>
        <begin position="73"/>
        <end position="95"/>
    </location>
</feature>
<dbReference type="InterPro" id="IPR047664">
    <property type="entry name" value="SWEET"/>
</dbReference>
<evidence type="ECO:0000256" key="1">
    <source>
        <dbReference type="ARBA" id="ARBA00004127"/>
    </source>
</evidence>
<keyword evidence="4" id="KW-0762">Sugar transport</keyword>